<organism evidence="4 5">
    <name type="scientific">Hondaea fermentalgiana</name>
    <dbReference type="NCBI Taxonomy" id="2315210"/>
    <lineage>
        <taxon>Eukaryota</taxon>
        <taxon>Sar</taxon>
        <taxon>Stramenopiles</taxon>
        <taxon>Bigyra</taxon>
        <taxon>Labyrinthulomycetes</taxon>
        <taxon>Thraustochytrida</taxon>
        <taxon>Thraustochytriidae</taxon>
        <taxon>Hondaea</taxon>
    </lineage>
</organism>
<dbReference type="PROSITE" id="PS50119">
    <property type="entry name" value="ZF_BBOX"/>
    <property type="match status" value="1"/>
</dbReference>
<evidence type="ECO:0000256" key="2">
    <source>
        <dbReference type="SAM" id="MobiDB-lite"/>
    </source>
</evidence>
<dbReference type="PROSITE" id="PS50096">
    <property type="entry name" value="IQ"/>
    <property type="match status" value="1"/>
</dbReference>
<dbReference type="InParanoid" id="A0A2R5GYM0"/>
<dbReference type="Pfam" id="PF22586">
    <property type="entry name" value="ANCHR-like_BBOX"/>
    <property type="match status" value="1"/>
</dbReference>
<dbReference type="OrthoDB" id="6344460at2759"/>
<evidence type="ECO:0000313" key="4">
    <source>
        <dbReference type="EMBL" id="GBG33084.1"/>
    </source>
</evidence>
<keyword evidence="1" id="KW-0863">Zinc-finger</keyword>
<accession>A0A2R5GYM0</accession>
<protein>
    <submittedName>
        <fullName evidence="4">UPF0652 protein</fullName>
    </submittedName>
</protein>
<evidence type="ECO:0000259" key="3">
    <source>
        <dbReference type="PROSITE" id="PS50119"/>
    </source>
</evidence>
<evidence type="ECO:0000256" key="1">
    <source>
        <dbReference type="PROSITE-ProRule" id="PRU00024"/>
    </source>
</evidence>
<proteinExistence type="predicted"/>
<keyword evidence="1" id="KW-0862">Zinc</keyword>
<sequence length="714" mass="83069">MASIERGLNQRARAAEVIHQGMELYIKRRLRRGLRAWQDFVDHQRRREADERRKIRALLLKWSALRMRSALCRWKSQIDRKRKAERAAMVAAASLVQRVWRGHLALDRVAKMKIAQNLSESSDEDTCSISTEIADQEAGDAMNRIIEILEENERRERQAAEALAAARAAALAEQTLRCIMQELCEAVETSIECERALARVLGAVEIRHERARSIQHWIRGRFERSRFLPYKSERLHEAWKRALKEQLEGEKDVSAFCKERSEEHVELIELRTKEQGKADQELASWQRIAPEVDGAIDGSDIYFYHSGYGASQWEAPEGFYAPEWDAQRKAYWSEPPDPNELRALNAGWMRIPSQDRRRVEYYNTWTGELSRVMPAGFQETRMYGGGAESDPLKGGDCLVEDVFDADDDLLREDEVIESILLCTLCRVAQADRRCKVCGPRLPYCFPCFLTSHTFGTWRVHETEIIKDADEDMELERWEEPVKVLPEEDVAQCTECRFAEATLICDQCGDQMCRPCFDELHAKGARKEHTWTEFHGFRWEEYFNEETNQPQYFNTETKEFTDECPLELMFGPDRHEYLQRMAKEKKAAAEAQRLAELTEEVEMLKEFREKSIAKDLELLKLQEEHNRAKSKTRKLAKFIAPSLVNDDVIEDKKLEKPKPKKTAEELEEEATLRAIRERRKTRRTQGIFGGGRRSKLAREMSQDPAYLKKLLNGKK</sequence>
<gene>
    <name evidence="4" type="ORF">FCC1311_093082</name>
</gene>
<dbReference type="CDD" id="cd19757">
    <property type="entry name" value="Bbox1"/>
    <property type="match status" value="1"/>
</dbReference>
<keyword evidence="5" id="KW-1185">Reference proteome</keyword>
<comment type="caution">
    <text evidence="4">The sequence shown here is derived from an EMBL/GenBank/DDBJ whole genome shotgun (WGS) entry which is preliminary data.</text>
</comment>
<feature type="domain" description="B box-type" evidence="3">
    <location>
        <begin position="487"/>
        <end position="533"/>
    </location>
</feature>
<dbReference type="GO" id="GO:0008270">
    <property type="term" value="F:zinc ion binding"/>
    <property type="evidence" value="ECO:0007669"/>
    <property type="project" value="UniProtKB-KW"/>
</dbReference>
<dbReference type="EMBL" id="BEYU01000142">
    <property type="protein sequence ID" value="GBG33084.1"/>
    <property type="molecule type" value="Genomic_DNA"/>
</dbReference>
<keyword evidence="1" id="KW-0479">Metal-binding</keyword>
<reference evidence="4 5" key="1">
    <citation type="submission" date="2017-12" db="EMBL/GenBank/DDBJ databases">
        <title>Sequencing, de novo assembly and annotation of complete genome of a new Thraustochytrid species, strain FCC1311.</title>
        <authorList>
            <person name="Sedici K."/>
            <person name="Godart F."/>
            <person name="Aiese Cigliano R."/>
            <person name="Sanseverino W."/>
            <person name="Barakat M."/>
            <person name="Ortet P."/>
            <person name="Marechal E."/>
            <person name="Cagnac O."/>
            <person name="Amato A."/>
        </authorList>
    </citation>
    <scope>NUCLEOTIDE SEQUENCE [LARGE SCALE GENOMIC DNA]</scope>
</reference>
<dbReference type="Proteomes" id="UP000241890">
    <property type="component" value="Unassembled WGS sequence"/>
</dbReference>
<feature type="region of interest" description="Disordered" evidence="2">
    <location>
        <begin position="675"/>
        <end position="714"/>
    </location>
</feature>
<dbReference type="InterPro" id="IPR000315">
    <property type="entry name" value="Znf_B-box"/>
</dbReference>
<name>A0A2R5GYM0_9STRA</name>
<dbReference type="AlphaFoldDB" id="A0A2R5GYM0"/>
<evidence type="ECO:0000313" key="5">
    <source>
        <dbReference type="Proteomes" id="UP000241890"/>
    </source>
</evidence>